<sequence length="66" mass="7363">MDIDGKKREQKSKICYKEKQIIAQQSVELSSSRSYPDLALVENVHLLLTIGHDGAEFGFEIGIAIT</sequence>
<reference evidence="1 2" key="1">
    <citation type="submission" date="2015-01" db="EMBL/GenBank/DDBJ databases">
        <title>Evolution of Trichinella species and genotypes.</title>
        <authorList>
            <person name="Korhonen P.K."/>
            <person name="Edoardo P."/>
            <person name="Giuseppe L.R."/>
            <person name="Gasser R.B."/>
        </authorList>
    </citation>
    <scope>NUCLEOTIDE SEQUENCE [LARGE SCALE GENOMIC DNA]</scope>
    <source>
        <strain evidence="1">ISS37</strain>
    </source>
</reference>
<keyword evidence="2" id="KW-1185">Reference proteome</keyword>
<dbReference type="AlphaFoldDB" id="A0A0V0S255"/>
<name>A0A0V0S255_9BILA</name>
<accession>A0A0V0S255</accession>
<proteinExistence type="predicted"/>
<comment type="caution">
    <text evidence="1">The sequence shown here is derived from an EMBL/GenBank/DDBJ whole genome shotgun (WGS) entry which is preliminary data.</text>
</comment>
<dbReference type="OrthoDB" id="10480547at2759"/>
<dbReference type="EMBL" id="JYDL01000044">
    <property type="protein sequence ID" value="KRX20851.1"/>
    <property type="molecule type" value="Genomic_DNA"/>
</dbReference>
<protein>
    <submittedName>
        <fullName evidence="1">Uncharacterized protein</fullName>
    </submittedName>
</protein>
<dbReference type="Proteomes" id="UP000054630">
    <property type="component" value="Unassembled WGS sequence"/>
</dbReference>
<organism evidence="1 2">
    <name type="scientific">Trichinella nelsoni</name>
    <dbReference type="NCBI Taxonomy" id="6336"/>
    <lineage>
        <taxon>Eukaryota</taxon>
        <taxon>Metazoa</taxon>
        <taxon>Ecdysozoa</taxon>
        <taxon>Nematoda</taxon>
        <taxon>Enoplea</taxon>
        <taxon>Dorylaimia</taxon>
        <taxon>Trichinellida</taxon>
        <taxon>Trichinellidae</taxon>
        <taxon>Trichinella</taxon>
    </lineage>
</organism>
<evidence type="ECO:0000313" key="2">
    <source>
        <dbReference type="Proteomes" id="UP000054630"/>
    </source>
</evidence>
<gene>
    <name evidence="1" type="ORF">T07_12935</name>
</gene>
<evidence type="ECO:0000313" key="1">
    <source>
        <dbReference type="EMBL" id="KRX20851.1"/>
    </source>
</evidence>